<reference evidence="3" key="1">
    <citation type="submission" date="2023-03" db="EMBL/GenBank/DDBJ databases">
        <authorList>
            <person name="Steffen K."/>
            <person name="Cardenas P."/>
        </authorList>
    </citation>
    <scope>NUCLEOTIDE SEQUENCE</scope>
</reference>
<feature type="signal peptide" evidence="2">
    <location>
        <begin position="1"/>
        <end position="21"/>
    </location>
</feature>
<name>A0AA35XHY6_GEOBA</name>
<dbReference type="Proteomes" id="UP001174909">
    <property type="component" value="Unassembled WGS sequence"/>
</dbReference>
<feature type="region of interest" description="Disordered" evidence="1">
    <location>
        <begin position="18"/>
        <end position="136"/>
    </location>
</feature>
<keyword evidence="4" id="KW-1185">Reference proteome</keyword>
<feature type="compositionally biased region" description="Polar residues" evidence="1">
    <location>
        <begin position="55"/>
        <end position="70"/>
    </location>
</feature>
<feature type="compositionally biased region" description="Pro residues" evidence="1">
    <location>
        <begin position="42"/>
        <end position="51"/>
    </location>
</feature>
<dbReference type="AlphaFoldDB" id="A0AA35XHY6"/>
<evidence type="ECO:0000256" key="2">
    <source>
        <dbReference type="SAM" id="SignalP"/>
    </source>
</evidence>
<evidence type="ECO:0000313" key="3">
    <source>
        <dbReference type="EMBL" id="CAI8053021.1"/>
    </source>
</evidence>
<sequence>MAKLWAFAFLVVALCATGSRAQEESSKDKPKGSDATTEYPTLSPPPPPPDPLIHVSNTTDNSTDAESGNQTPPPTYKVMEMIAPPDYTDALQDVLVSQSKQEGEEEPSEETREGTSTVEVPLEDNEAEDDRTPLNP</sequence>
<gene>
    <name evidence="3" type="ORF">GBAR_LOCUS28998</name>
</gene>
<keyword evidence="2" id="KW-0732">Signal</keyword>
<feature type="compositionally biased region" description="Basic and acidic residues" evidence="1">
    <location>
        <begin position="21"/>
        <end position="32"/>
    </location>
</feature>
<feature type="chain" id="PRO_5041381200" evidence="2">
    <location>
        <begin position="22"/>
        <end position="136"/>
    </location>
</feature>
<protein>
    <submittedName>
        <fullName evidence="3">Uncharacterized protein</fullName>
    </submittedName>
</protein>
<evidence type="ECO:0000256" key="1">
    <source>
        <dbReference type="SAM" id="MobiDB-lite"/>
    </source>
</evidence>
<comment type="caution">
    <text evidence="3">The sequence shown here is derived from an EMBL/GenBank/DDBJ whole genome shotgun (WGS) entry which is preliminary data.</text>
</comment>
<dbReference type="EMBL" id="CASHTH010004061">
    <property type="protein sequence ID" value="CAI8053021.1"/>
    <property type="molecule type" value="Genomic_DNA"/>
</dbReference>
<evidence type="ECO:0000313" key="4">
    <source>
        <dbReference type="Proteomes" id="UP001174909"/>
    </source>
</evidence>
<organism evidence="3 4">
    <name type="scientific">Geodia barretti</name>
    <name type="common">Barrett's horny sponge</name>
    <dbReference type="NCBI Taxonomy" id="519541"/>
    <lineage>
        <taxon>Eukaryota</taxon>
        <taxon>Metazoa</taxon>
        <taxon>Porifera</taxon>
        <taxon>Demospongiae</taxon>
        <taxon>Heteroscleromorpha</taxon>
        <taxon>Tetractinellida</taxon>
        <taxon>Astrophorina</taxon>
        <taxon>Geodiidae</taxon>
        <taxon>Geodia</taxon>
    </lineage>
</organism>
<proteinExistence type="predicted"/>
<accession>A0AA35XHY6</accession>